<evidence type="ECO:0000313" key="3">
    <source>
        <dbReference type="EMBL" id="CAE0361081.1"/>
    </source>
</evidence>
<reference evidence="3" key="1">
    <citation type="submission" date="2021-01" db="EMBL/GenBank/DDBJ databases">
        <authorList>
            <person name="Corre E."/>
            <person name="Pelletier E."/>
            <person name="Niang G."/>
            <person name="Scheremetjew M."/>
            <person name="Finn R."/>
            <person name="Kale V."/>
            <person name="Holt S."/>
            <person name="Cochrane G."/>
            <person name="Meng A."/>
            <person name="Brown T."/>
            <person name="Cohen L."/>
        </authorList>
    </citation>
    <scope>NUCLEOTIDE SEQUENCE</scope>
    <source>
        <strain evidence="3">CCMP1510</strain>
    </source>
</reference>
<gene>
    <name evidence="2" type="ORF">ALAG00032_LOCUS1812</name>
    <name evidence="3" type="ORF">ALAG00032_LOCUS1813</name>
    <name evidence="4" type="ORF">ALAG00032_LOCUS1814</name>
</gene>
<feature type="signal peptide" evidence="1">
    <location>
        <begin position="1"/>
        <end position="15"/>
    </location>
</feature>
<accession>A0A6S8A268</accession>
<proteinExistence type="predicted"/>
<dbReference type="EMBL" id="HBIJ01002644">
    <property type="protein sequence ID" value="CAE0361081.1"/>
    <property type="molecule type" value="Transcribed_RNA"/>
</dbReference>
<organism evidence="3">
    <name type="scientific">Aureoumbra lagunensis</name>
    <dbReference type="NCBI Taxonomy" id="44058"/>
    <lineage>
        <taxon>Eukaryota</taxon>
        <taxon>Sar</taxon>
        <taxon>Stramenopiles</taxon>
        <taxon>Ochrophyta</taxon>
        <taxon>Pelagophyceae</taxon>
        <taxon>Pelagomonadales</taxon>
        <taxon>Aureoumbra</taxon>
    </lineage>
</organism>
<evidence type="ECO:0008006" key="5">
    <source>
        <dbReference type="Google" id="ProtNLM"/>
    </source>
</evidence>
<evidence type="ECO:0000313" key="2">
    <source>
        <dbReference type="EMBL" id="CAE0361080.1"/>
    </source>
</evidence>
<sequence>MHAVRILSCLSTVVALQHVQPKVEKMKCFVTSREAATLAFAMVTTATCLMKPAFALGPETMELSGISYSDTGKKAGDICAGRPLKVPGEKAAEGLLPKCVLVKAKATNAKKKPIKDAAVFGFVKTATGDSAVANNPDFRSDAGQFAMIPSVPPGENDVEFEFVAVIPDSVSDLGELKFESLKAISYPGGARMAPLTACELDSLSDDCDGEQEKFISK</sequence>
<name>A0A6S8A268_9STRA</name>
<dbReference type="AlphaFoldDB" id="A0A6S8A268"/>
<dbReference type="EMBL" id="HBIJ01002643">
    <property type="protein sequence ID" value="CAE0361080.1"/>
    <property type="molecule type" value="Transcribed_RNA"/>
</dbReference>
<dbReference type="EMBL" id="HBIJ01002645">
    <property type="protein sequence ID" value="CAE0361082.1"/>
    <property type="molecule type" value="Transcribed_RNA"/>
</dbReference>
<protein>
    <recommendedName>
        <fullName evidence="5">Plastid lipid-associated protein/fibrillin conserved domain-containing protein</fullName>
    </recommendedName>
</protein>
<evidence type="ECO:0000256" key="1">
    <source>
        <dbReference type="SAM" id="SignalP"/>
    </source>
</evidence>
<evidence type="ECO:0000313" key="4">
    <source>
        <dbReference type="EMBL" id="CAE0361082.1"/>
    </source>
</evidence>
<feature type="chain" id="PRO_5036191382" description="Plastid lipid-associated protein/fibrillin conserved domain-containing protein" evidence="1">
    <location>
        <begin position="16"/>
        <end position="217"/>
    </location>
</feature>
<keyword evidence="1" id="KW-0732">Signal</keyword>